<evidence type="ECO:0000256" key="7">
    <source>
        <dbReference type="ARBA" id="ARBA00022967"/>
    </source>
</evidence>
<dbReference type="PROSITE" id="PS50893">
    <property type="entry name" value="ABC_TRANSPORTER_2"/>
    <property type="match status" value="1"/>
</dbReference>
<dbReference type="SMART" id="SM00382">
    <property type="entry name" value="AAA"/>
    <property type="match status" value="1"/>
</dbReference>
<dbReference type="GO" id="GO:0043190">
    <property type="term" value="C:ATP-binding cassette (ABC) transporter complex"/>
    <property type="evidence" value="ECO:0007669"/>
    <property type="project" value="InterPro"/>
</dbReference>
<protein>
    <submittedName>
        <fullName evidence="13">Unannotated protein</fullName>
    </submittedName>
</protein>
<dbReference type="AlphaFoldDB" id="A0A6J6CN94"/>
<keyword evidence="4" id="KW-0997">Cell inner membrane</keyword>
<keyword evidence="9" id="KW-0406">Ion transport</keyword>
<evidence type="ECO:0000256" key="8">
    <source>
        <dbReference type="ARBA" id="ARBA00023004"/>
    </source>
</evidence>
<evidence type="ECO:0000256" key="5">
    <source>
        <dbReference type="ARBA" id="ARBA00022741"/>
    </source>
</evidence>
<gene>
    <name evidence="13" type="ORF">UFOPK1493_01190</name>
</gene>
<dbReference type="SUPFAM" id="SSF52540">
    <property type="entry name" value="P-loop containing nucleoside triphosphate hydrolases"/>
    <property type="match status" value="1"/>
</dbReference>
<evidence type="ECO:0000256" key="3">
    <source>
        <dbReference type="ARBA" id="ARBA00022496"/>
    </source>
</evidence>
<dbReference type="GO" id="GO:0005524">
    <property type="term" value="F:ATP binding"/>
    <property type="evidence" value="ECO:0007669"/>
    <property type="project" value="UniProtKB-KW"/>
</dbReference>
<dbReference type="InterPro" id="IPR027417">
    <property type="entry name" value="P-loop_NTPase"/>
</dbReference>
<evidence type="ECO:0000256" key="4">
    <source>
        <dbReference type="ARBA" id="ARBA00022519"/>
    </source>
</evidence>
<evidence type="ECO:0000259" key="12">
    <source>
        <dbReference type="PROSITE" id="PS50893"/>
    </source>
</evidence>
<dbReference type="PANTHER" id="PTHR42781">
    <property type="entry name" value="SPERMIDINE/PUTRESCINE IMPORT ATP-BINDING PROTEIN POTA"/>
    <property type="match status" value="1"/>
</dbReference>
<reference evidence="13" key="1">
    <citation type="submission" date="2020-05" db="EMBL/GenBank/DDBJ databases">
        <authorList>
            <person name="Chiriac C."/>
            <person name="Salcher M."/>
            <person name="Ghai R."/>
            <person name="Kavagutti S V."/>
        </authorList>
    </citation>
    <scope>NUCLEOTIDE SEQUENCE</scope>
</reference>
<dbReference type="EMBL" id="CAEZSR010000033">
    <property type="protein sequence ID" value="CAB4552756.1"/>
    <property type="molecule type" value="Genomic_DNA"/>
</dbReference>
<evidence type="ECO:0000256" key="6">
    <source>
        <dbReference type="ARBA" id="ARBA00022840"/>
    </source>
</evidence>
<dbReference type="InterPro" id="IPR015853">
    <property type="entry name" value="ABC_transpr_FbpC"/>
</dbReference>
<evidence type="ECO:0000256" key="11">
    <source>
        <dbReference type="SAM" id="MobiDB-lite"/>
    </source>
</evidence>
<dbReference type="Gene3D" id="3.40.50.300">
    <property type="entry name" value="P-loop containing nucleotide triphosphate hydrolases"/>
    <property type="match status" value="1"/>
</dbReference>
<dbReference type="InterPro" id="IPR003439">
    <property type="entry name" value="ABC_transporter-like_ATP-bd"/>
</dbReference>
<name>A0A6J6CN94_9ZZZZ</name>
<keyword evidence="1" id="KW-0813">Transport</keyword>
<evidence type="ECO:0000256" key="10">
    <source>
        <dbReference type="ARBA" id="ARBA00023136"/>
    </source>
</evidence>
<dbReference type="PROSITE" id="PS00211">
    <property type="entry name" value="ABC_TRANSPORTER_1"/>
    <property type="match status" value="1"/>
</dbReference>
<evidence type="ECO:0000256" key="1">
    <source>
        <dbReference type="ARBA" id="ARBA00022448"/>
    </source>
</evidence>
<keyword evidence="7" id="KW-1278">Translocase</keyword>
<dbReference type="InterPro" id="IPR050093">
    <property type="entry name" value="ABC_SmlMolc_Importer"/>
</dbReference>
<organism evidence="13">
    <name type="scientific">freshwater metagenome</name>
    <dbReference type="NCBI Taxonomy" id="449393"/>
    <lineage>
        <taxon>unclassified sequences</taxon>
        <taxon>metagenomes</taxon>
        <taxon>ecological metagenomes</taxon>
    </lineage>
</organism>
<keyword evidence="3" id="KW-0410">Iron transport</keyword>
<feature type="domain" description="ABC transporter" evidence="12">
    <location>
        <begin position="30"/>
        <end position="257"/>
    </location>
</feature>
<evidence type="ECO:0000256" key="2">
    <source>
        <dbReference type="ARBA" id="ARBA00022475"/>
    </source>
</evidence>
<dbReference type="CDD" id="cd03259">
    <property type="entry name" value="ABC_Carb_Solutes_like"/>
    <property type="match status" value="1"/>
</dbReference>
<dbReference type="InterPro" id="IPR003593">
    <property type="entry name" value="AAA+_ATPase"/>
</dbReference>
<proteinExistence type="predicted"/>
<feature type="region of interest" description="Disordered" evidence="11">
    <location>
        <begin position="1"/>
        <end position="24"/>
    </location>
</feature>
<dbReference type="GO" id="GO:0016887">
    <property type="term" value="F:ATP hydrolysis activity"/>
    <property type="evidence" value="ECO:0007669"/>
    <property type="project" value="InterPro"/>
</dbReference>
<keyword evidence="5" id="KW-0547">Nucleotide-binding</keyword>
<evidence type="ECO:0000256" key="9">
    <source>
        <dbReference type="ARBA" id="ARBA00023065"/>
    </source>
</evidence>
<keyword evidence="2" id="KW-1003">Cell membrane</keyword>
<dbReference type="InterPro" id="IPR017871">
    <property type="entry name" value="ABC_transporter-like_CS"/>
</dbReference>
<dbReference type="Pfam" id="PF00005">
    <property type="entry name" value="ABC_tran"/>
    <property type="match status" value="1"/>
</dbReference>
<dbReference type="FunFam" id="3.40.50.300:FF:000425">
    <property type="entry name" value="Probable ABC transporter, ATP-binding subunit"/>
    <property type="match status" value="1"/>
</dbReference>
<keyword evidence="10" id="KW-0472">Membrane</keyword>
<accession>A0A6J6CN94</accession>
<sequence length="341" mass="36686">MTAVSPRIRPAFTAPEVRDTTGAAPHPAALEARSIRKVIGGRAVVDGVDLAVQPAELLALVGPSGCGKSTLLRVIAGLEPADGQVLLDGADVSALPAERRWIGLVFQDHALFPHLRVDQNLTFGVRHLSRRERATLVGELLELVRLPGLAKRYPHELSGGEQQRIALARALAPQPPVVLLDEPFANLDASLRDSLRTDVIAALRSRRTSAVLVTHDRDEALLVGDRVAVMRAGRILQVDLPEQVYERPVDRFVARFLGDAAFLPGSDGGVLMARPHDLTIEPGGADRVLAHHYFGSMWRYEVGRADGSTVLAEVPAGSRLLEVGSPCTVHVVAGHALHHLD</sequence>
<keyword evidence="8" id="KW-0408">Iron</keyword>
<evidence type="ECO:0000313" key="13">
    <source>
        <dbReference type="EMBL" id="CAB4552756.1"/>
    </source>
</evidence>
<dbReference type="PANTHER" id="PTHR42781:SF5">
    <property type="entry name" value="PUTRESCINE TRANSPORT ATP-BINDING PROTEIN POTG"/>
    <property type="match status" value="1"/>
</dbReference>
<keyword evidence="6" id="KW-0067">ATP-binding</keyword>
<dbReference type="GO" id="GO:0015408">
    <property type="term" value="F:ABC-type ferric iron transporter activity"/>
    <property type="evidence" value="ECO:0007669"/>
    <property type="project" value="InterPro"/>
</dbReference>